<keyword evidence="6" id="KW-1185">Reference proteome</keyword>
<dbReference type="Proteomes" id="UP000247612">
    <property type="component" value="Unassembled WGS sequence"/>
</dbReference>
<dbReference type="Gene3D" id="3.40.50.1100">
    <property type="match status" value="2"/>
</dbReference>
<dbReference type="GO" id="GO:0003824">
    <property type="term" value="F:catalytic activity"/>
    <property type="evidence" value="ECO:0007669"/>
    <property type="project" value="UniProtKB-ARBA"/>
</dbReference>
<dbReference type="InterPro" id="IPR001926">
    <property type="entry name" value="TrpB-like_PALP"/>
</dbReference>
<dbReference type="GO" id="GO:0030170">
    <property type="term" value="F:pyridoxal phosphate binding"/>
    <property type="evidence" value="ECO:0007669"/>
    <property type="project" value="InterPro"/>
</dbReference>
<dbReference type="GO" id="GO:0006534">
    <property type="term" value="P:cysteine metabolic process"/>
    <property type="evidence" value="ECO:0007669"/>
    <property type="project" value="UniProtKB-ARBA"/>
</dbReference>
<dbReference type="SUPFAM" id="SSF53686">
    <property type="entry name" value="Tryptophan synthase beta subunit-like PLP-dependent enzymes"/>
    <property type="match status" value="1"/>
</dbReference>
<evidence type="ECO:0000256" key="1">
    <source>
        <dbReference type="ARBA" id="ARBA00001933"/>
    </source>
</evidence>
<dbReference type="InterPro" id="IPR000634">
    <property type="entry name" value="Ser/Thr_deHydtase_PyrdxlP-BS"/>
</dbReference>
<proteinExistence type="inferred from homology"/>
<comment type="similarity">
    <text evidence="2">Belongs to the cysteine synthase/cystathionine beta-synthase family.</text>
</comment>
<evidence type="ECO:0000256" key="3">
    <source>
        <dbReference type="ARBA" id="ARBA00022898"/>
    </source>
</evidence>
<keyword evidence="3" id="KW-0663">Pyridoxal phosphate</keyword>
<feature type="domain" description="Tryptophan synthase beta chain-like PALP" evidence="4">
    <location>
        <begin position="5"/>
        <end position="280"/>
    </location>
</feature>
<dbReference type="Pfam" id="PF00291">
    <property type="entry name" value="PALP"/>
    <property type="match status" value="1"/>
</dbReference>
<gene>
    <name evidence="5" type="ORF">DES51_103226</name>
</gene>
<sequence length="293" mass="31543">MDALQLIGNTPMFEYKDNIYVKLEKYNLGGSIKDRAVLGMLEDAQKRGLLKSDTVLVEATSGNTGIALAIIGRQFGYKVVIVMPESMSIERRKLILSYGAELILTDKAKGMQGSIDKVNELMAANPNYYSLGQFDNPAMVQKHFDTTAVEIMNQVPDLGVFIACSGTGGTITGVAKRLKQDKPDVLTVLGEPAGSPLLSEQRLGPHAIQGIGPNFVPSVLDLSVIDEIAVVSDEEAIQETIHFTRETGISIGISSGANIALAKRYHALYPDRKIVTVAPDGGDKYLSVLDFGA</sequence>
<name>A0A318KSE0_9FIRM</name>
<evidence type="ECO:0000313" key="6">
    <source>
        <dbReference type="Proteomes" id="UP000247612"/>
    </source>
</evidence>
<dbReference type="InterPro" id="IPR050214">
    <property type="entry name" value="Cys_Synth/Cystath_Beta-Synth"/>
</dbReference>
<dbReference type="PANTHER" id="PTHR10314">
    <property type="entry name" value="CYSTATHIONINE BETA-SYNTHASE"/>
    <property type="match status" value="1"/>
</dbReference>
<dbReference type="GO" id="GO:0009069">
    <property type="term" value="P:serine family amino acid metabolic process"/>
    <property type="evidence" value="ECO:0007669"/>
    <property type="project" value="UniProtKB-ARBA"/>
</dbReference>
<evidence type="ECO:0000256" key="2">
    <source>
        <dbReference type="ARBA" id="ARBA00007103"/>
    </source>
</evidence>
<dbReference type="AlphaFoldDB" id="A0A318KSE0"/>
<evidence type="ECO:0000259" key="4">
    <source>
        <dbReference type="Pfam" id="PF00291"/>
    </source>
</evidence>
<dbReference type="InterPro" id="IPR036052">
    <property type="entry name" value="TrpB-like_PALP_sf"/>
</dbReference>
<organism evidence="5 6">
    <name type="scientific">Dielma fastidiosa</name>
    <dbReference type="NCBI Taxonomy" id="1034346"/>
    <lineage>
        <taxon>Bacteria</taxon>
        <taxon>Bacillati</taxon>
        <taxon>Bacillota</taxon>
        <taxon>Erysipelotrichia</taxon>
        <taxon>Erysipelotrichales</taxon>
        <taxon>Erysipelotrichaceae</taxon>
        <taxon>Dielma</taxon>
    </lineage>
</organism>
<evidence type="ECO:0000313" key="5">
    <source>
        <dbReference type="EMBL" id="PXX80630.1"/>
    </source>
</evidence>
<dbReference type="OrthoDB" id="9808024at2"/>
<comment type="caution">
    <text evidence="5">The sequence shown here is derived from an EMBL/GenBank/DDBJ whole genome shotgun (WGS) entry which is preliminary data.</text>
</comment>
<dbReference type="PROSITE" id="PS00165">
    <property type="entry name" value="DEHYDRATASE_SER_THR"/>
    <property type="match status" value="1"/>
</dbReference>
<dbReference type="RefSeq" id="WP_022938255.1">
    <property type="nucleotide sequence ID" value="NZ_CABKRQ010000005.1"/>
</dbReference>
<dbReference type="EMBL" id="QJKH01000003">
    <property type="protein sequence ID" value="PXX80630.1"/>
    <property type="molecule type" value="Genomic_DNA"/>
</dbReference>
<dbReference type="CDD" id="cd01561">
    <property type="entry name" value="CBS_like"/>
    <property type="match status" value="1"/>
</dbReference>
<dbReference type="GO" id="GO:0044272">
    <property type="term" value="P:sulfur compound biosynthetic process"/>
    <property type="evidence" value="ECO:0007669"/>
    <property type="project" value="UniProtKB-ARBA"/>
</dbReference>
<comment type="cofactor">
    <cofactor evidence="1">
        <name>pyridoxal 5'-phosphate</name>
        <dbReference type="ChEBI" id="CHEBI:597326"/>
    </cofactor>
</comment>
<dbReference type="FunFam" id="3.40.50.1100:FF:000003">
    <property type="entry name" value="Cystathionine beta-synthase"/>
    <property type="match status" value="1"/>
</dbReference>
<protein>
    <submittedName>
        <fullName evidence="5">Cysteine synthase A</fullName>
    </submittedName>
</protein>
<dbReference type="STRING" id="1034346.GCA_000313565_01950"/>
<reference evidence="5 6" key="1">
    <citation type="submission" date="2018-05" db="EMBL/GenBank/DDBJ databases">
        <title>Genomic Encyclopedia of Type Strains, Phase IV (KMG-IV): sequencing the most valuable type-strain genomes for metagenomic binning, comparative biology and taxonomic classification.</title>
        <authorList>
            <person name="Goeker M."/>
        </authorList>
    </citation>
    <scope>NUCLEOTIDE SEQUENCE [LARGE SCALE GENOMIC DNA]</scope>
    <source>
        <strain evidence="5 6">JC118</strain>
    </source>
</reference>
<accession>A0A318KSE0</accession>